<keyword evidence="1" id="KW-0812">Transmembrane</keyword>
<proteinExistence type="predicted"/>
<dbReference type="AlphaFoldDB" id="A0A1X6Y5U1"/>
<reference evidence="2 3" key="1">
    <citation type="submission" date="2017-03" db="EMBL/GenBank/DDBJ databases">
        <authorList>
            <person name="Afonso C.L."/>
            <person name="Miller P.J."/>
            <person name="Scott M.A."/>
            <person name="Spackman E."/>
            <person name="Goraichik I."/>
            <person name="Dimitrov K.M."/>
            <person name="Suarez D.L."/>
            <person name="Swayne D.E."/>
        </authorList>
    </citation>
    <scope>NUCLEOTIDE SEQUENCE [LARGE SCALE GENOMIC DNA]</scope>
    <source>
        <strain evidence="2 3">CECT 7450</strain>
    </source>
</reference>
<keyword evidence="1" id="KW-0472">Membrane</keyword>
<evidence type="ECO:0008006" key="4">
    <source>
        <dbReference type="Google" id="ProtNLM"/>
    </source>
</evidence>
<organism evidence="2 3">
    <name type="scientific">Roseovarius albus</name>
    <dbReference type="NCBI Taxonomy" id="1247867"/>
    <lineage>
        <taxon>Bacteria</taxon>
        <taxon>Pseudomonadati</taxon>
        <taxon>Pseudomonadota</taxon>
        <taxon>Alphaproteobacteria</taxon>
        <taxon>Rhodobacterales</taxon>
        <taxon>Roseobacteraceae</taxon>
        <taxon>Roseovarius</taxon>
    </lineage>
</organism>
<evidence type="ECO:0000313" key="2">
    <source>
        <dbReference type="EMBL" id="SLN11585.1"/>
    </source>
</evidence>
<feature type="transmembrane region" description="Helical" evidence="1">
    <location>
        <begin position="16"/>
        <end position="36"/>
    </location>
</feature>
<dbReference type="Proteomes" id="UP000193061">
    <property type="component" value="Unassembled WGS sequence"/>
</dbReference>
<evidence type="ECO:0000313" key="3">
    <source>
        <dbReference type="Proteomes" id="UP000193061"/>
    </source>
</evidence>
<keyword evidence="1" id="KW-1133">Transmembrane helix</keyword>
<accession>A0A1X6Y5U1</accession>
<dbReference type="RefSeq" id="WP_085803664.1">
    <property type="nucleotide sequence ID" value="NZ_FWFX01000001.1"/>
</dbReference>
<protein>
    <recommendedName>
        <fullName evidence="4">Tetratricopeptide repeat protein</fullName>
    </recommendedName>
</protein>
<name>A0A1X6Y5U1_9RHOB</name>
<dbReference type="EMBL" id="FWFX01000001">
    <property type="protein sequence ID" value="SLN11585.1"/>
    <property type="molecule type" value="Genomic_DNA"/>
</dbReference>
<keyword evidence="3" id="KW-1185">Reference proteome</keyword>
<sequence>MDSKKATQSHSLEQKLWMIVVVLLMIFIPLFFASSLSSSACSKEMRDFERKLRFCNFTLNFKGGSYGKRRTLSRPYFHRAIALSELEQQDAAKEDMRQALFIASDGRDWKRFDRSQTRSYYVMDLNDQIREHPELLNANKNWDAVLEDLFIDFD</sequence>
<evidence type="ECO:0000256" key="1">
    <source>
        <dbReference type="SAM" id="Phobius"/>
    </source>
</evidence>
<gene>
    <name evidence="2" type="ORF">ROA7450_00100</name>
</gene>